<sequence>MSSKETGHAKNIANLKLLHTHILEVENYNPSNSKLSPANLLSLYAAAFQAQEAVNTLSAPYSNAVNDRQAVFAPVSRLVTKLRKAYKATENVNQAELENFMSIARKIKGNQKKQKPIIETTAPGEEEYQHSSSQLSFDQRTNNLDLLISLLQNTPTYLPNEQEFTTASLQVLKQNMLDSTQQVADAFVPLNNARSKRNLTLYNAEDNLVDTANKAKDYLFTILDTSSPQYKAISKIKFKNR</sequence>
<dbReference type="EMBL" id="JAOTEM010000001">
    <property type="protein sequence ID" value="MCU7615817.1"/>
    <property type="molecule type" value="Genomic_DNA"/>
</dbReference>
<proteinExistence type="predicted"/>
<accession>A0ABT2W0Q4</accession>
<dbReference type="RefSeq" id="WP_263001103.1">
    <property type="nucleotide sequence ID" value="NZ_JAOTEM010000001.1"/>
</dbReference>
<protein>
    <submittedName>
        <fullName evidence="1">Uncharacterized protein</fullName>
    </submittedName>
</protein>
<keyword evidence="2" id="KW-1185">Reference proteome</keyword>
<dbReference type="Proteomes" id="UP001208649">
    <property type="component" value="Unassembled WGS sequence"/>
</dbReference>
<organism evidence="1 2">
    <name type="scientific">Chryseobacterium edaphi</name>
    <dbReference type="NCBI Taxonomy" id="2976532"/>
    <lineage>
        <taxon>Bacteria</taxon>
        <taxon>Pseudomonadati</taxon>
        <taxon>Bacteroidota</taxon>
        <taxon>Flavobacteriia</taxon>
        <taxon>Flavobacteriales</taxon>
        <taxon>Weeksellaceae</taxon>
        <taxon>Chryseobacterium group</taxon>
        <taxon>Chryseobacterium</taxon>
    </lineage>
</organism>
<gene>
    <name evidence="1" type="ORF">NZ698_01285</name>
</gene>
<evidence type="ECO:0000313" key="1">
    <source>
        <dbReference type="EMBL" id="MCU7615817.1"/>
    </source>
</evidence>
<evidence type="ECO:0000313" key="2">
    <source>
        <dbReference type="Proteomes" id="UP001208649"/>
    </source>
</evidence>
<reference evidence="2" key="1">
    <citation type="submission" date="2023-07" db="EMBL/GenBank/DDBJ databases">
        <title>Chryseobacterium sp. strain PBS4-4 Genome sequencing and assembly.</title>
        <authorList>
            <person name="Jung Y."/>
        </authorList>
    </citation>
    <scope>NUCLEOTIDE SEQUENCE [LARGE SCALE GENOMIC DNA]</scope>
    <source>
        <strain evidence="2">PBS4-4</strain>
    </source>
</reference>
<comment type="caution">
    <text evidence="1">The sequence shown here is derived from an EMBL/GenBank/DDBJ whole genome shotgun (WGS) entry which is preliminary data.</text>
</comment>
<name>A0ABT2W0Q4_9FLAO</name>